<dbReference type="Proteomes" id="UP000828048">
    <property type="component" value="Chromosome 10"/>
</dbReference>
<organism evidence="1 2">
    <name type="scientific">Vaccinium darrowii</name>
    <dbReference type="NCBI Taxonomy" id="229202"/>
    <lineage>
        <taxon>Eukaryota</taxon>
        <taxon>Viridiplantae</taxon>
        <taxon>Streptophyta</taxon>
        <taxon>Embryophyta</taxon>
        <taxon>Tracheophyta</taxon>
        <taxon>Spermatophyta</taxon>
        <taxon>Magnoliopsida</taxon>
        <taxon>eudicotyledons</taxon>
        <taxon>Gunneridae</taxon>
        <taxon>Pentapetalae</taxon>
        <taxon>asterids</taxon>
        <taxon>Ericales</taxon>
        <taxon>Ericaceae</taxon>
        <taxon>Vaccinioideae</taxon>
        <taxon>Vaccinieae</taxon>
        <taxon>Vaccinium</taxon>
    </lineage>
</organism>
<protein>
    <submittedName>
        <fullName evidence="1">Uncharacterized protein</fullName>
    </submittedName>
</protein>
<dbReference type="EMBL" id="CM037160">
    <property type="protein sequence ID" value="KAH7840169.1"/>
    <property type="molecule type" value="Genomic_DNA"/>
</dbReference>
<reference evidence="1 2" key="1">
    <citation type="journal article" date="2021" name="Hortic Res">
        <title>High-quality reference genome and annotation aids understanding of berry development for evergreen blueberry (Vaccinium darrowii).</title>
        <authorList>
            <person name="Yu J."/>
            <person name="Hulse-Kemp A.M."/>
            <person name="Babiker E."/>
            <person name="Staton M."/>
        </authorList>
    </citation>
    <scope>NUCLEOTIDE SEQUENCE [LARGE SCALE GENOMIC DNA]</scope>
    <source>
        <strain evidence="2">cv. NJ 8807/NJ 8810</strain>
        <tissue evidence="1">Young leaf</tissue>
    </source>
</reference>
<comment type="caution">
    <text evidence="1">The sequence shown here is derived from an EMBL/GenBank/DDBJ whole genome shotgun (WGS) entry which is preliminary data.</text>
</comment>
<proteinExistence type="predicted"/>
<keyword evidence="2" id="KW-1185">Reference proteome</keyword>
<accession>A0ACB7XH93</accession>
<evidence type="ECO:0000313" key="2">
    <source>
        <dbReference type="Proteomes" id="UP000828048"/>
    </source>
</evidence>
<evidence type="ECO:0000313" key="1">
    <source>
        <dbReference type="EMBL" id="KAH7840169.1"/>
    </source>
</evidence>
<name>A0ACB7XH93_9ERIC</name>
<gene>
    <name evidence="1" type="ORF">Vadar_013637</name>
</gene>
<sequence length="170" mass="19370">MQEVKTSLQQYNSKLQTDLATATESLKRVENEKATIVQNLTTLRSHYNALQDQLTSSNGFDDDDCFAEILKDDIVDLGKPILPSTPDILPVLADKAEHEKRLLQLTKATPLHILPVQGKANRRIRMGQQQPEKYHVEEFIHPRLKQAIATSLLRSLSIQNRMNRQTVCWA</sequence>